<dbReference type="HOGENOM" id="CLU_1256304_0_0_1"/>
<name>A0A0A1UQ77_9HYPO</name>
<gene>
    <name evidence="1" type="ORF">X797_009173</name>
</gene>
<protein>
    <submittedName>
        <fullName evidence="1">Uncharacterized protein</fullName>
    </submittedName>
</protein>
<evidence type="ECO:0000313" key="1">
    <source>
        <dbReference type="EMBL" id="EXU97788.1"/>
    </source>
</evidence>
<dbReference type="AlphaFoldDB" id="A0A0A1UQ77"/>
<dbReference type="EMBL" id="JELW01000033">
    <property type="protein sequence ID" value="EXU97788.1"/>
    <property type="molecule type" value="Genomic_DNA"/>
</dbReference>
<organism evidence="1 2">
    <name type="scientific">Metarhizium robertsii</name>
    <dbReference type="NCBI Taxonomy" id="568076"/>
    <lineage>
        <taxon>Eukaryota</taxon>
        <taxon>Fungi</taxon>
        <taxon>Dikarya</taxon>
        <taxon>Ascomycota</taxon>
        <taxon>Pezizomycotina</taxon>
        <taxon>Sordariomycetes</taxon>
        <taxon>Hypocreomycetidae</taxon>
        <taxon>Hypocreales</taxon>
        <taxon>Clavicipitaceae</taxon>
        <taxon>Metarhizium</taxon>
    </lineage>
</organism>
<reference evidence="1 2" key="1">
    <citation type="submission" date="2014-02" db="EMBL/GenBank/DDBJ databases">
        <title>The genome sequence of the entomopathogenic fungus Metarhizium robertsii ARSEF 2575.</title>
        <authorList>
            <person name="Giuliano Garisto Donzelli B."/>
            <person name="Roe B.A."/>
            <person name="Macmil S.L."/>
            <person name="Krasnoff S.B."/>
            <person name="Gibson D.M."/>
        </authorList>
    </citation>
    <scope>NUCLEOTIDE SEQUENCE [LARGE SCALE GENOMIC DNA]</scope>
    <source>
        <strain evidence="1 2">ARSEF 2575</strain>
    </source>
</reference>
<comment type="caution">
    <text evidence="1">The sequence shown here is derived from an EMBL/GenBank/DDBJ whole genome shotgun (WGS) entry which is preliminary data.</text>
</comment>
<evidence type="ECO:0000313" key="2">
    <source>
        <dbReference type="Proteomes" id="UP000030151"/>
    </source>
</evidence>
<accession>A0A0A1UQ77</accession>
<dbReference type="Proteomes" id="UP000030151">
    <property type="component" value="Unassembled WGS sequence"/>
</dbReference>
<sequence length="220" mass="24984">MAAMWSPTILPNHRHSWLRGFNVVAWLSAGSGSDVPCIEMDANADSRYVRQRRDWNKNARRTMVSPRGCLSSNKTLMSQVSATLKIELVVLRRCRPKLNPGVRPLWYKRSTAIIRPALNHHAMPRRLAQSIRTTSRGCLPNLMGGTMCIQRWPLAMFSIVIQRSRPLTLRRPLMYQYRCVWGCKLGPTAADEMVSCKAPQWLLTLEPCRSGHAAFQTNLG</sequence>
<proteinExistence type="predicted"/>